<comment type="subcellular location">
    <subcellularLocation>
        <location evidence="1">Cytoplasm</location>
    </subcellularLocation>
</comment>
<dbReference type="Gene3D" id="1.10.10.10">
    <property type="entry name" value="Winged helix-like DNA-binding domain superfamily/Winged helix DNA-binding domain"/>
    <property type="match status" value="1"/>
</dbReference>
<dbReference type="EMBL" id="FORI01000011">
    <property type="protein sequence ID" value="SFJ02655.1"/>
    <property type="molecule type" value="Genomic_DNA"/>
</dbReference>
<organism evidence="9 10">
    <name type="scientific">Treponema bryantii</name>
    <dbReference type="NCBI Taxonomy" id="163"/>
    <lineage>
        <taxon>Bacteria</taxon>
        <taxon>Pseudomonadati</taxon>
        <taxon>Spirochaetota</taxon>
        <taxon>Spirochaetia</taxon>
        <taxon>Spirochaetales</taxon>
        <taxon>Treponemataceae</taxon>
        <taxon>Treponema</taxon>
    </lineage>
</organism>
<dbReference type="GO" id="GO:0003700">
    <property type="term" value="F:DNA-binding transcription factor activity"/>
    <property type="evidence" value="ECO:0007669"/>
    <property type="project" value="InterPro"/>
</dbReference>
<dbReference type="Proteomes" id="UP000182737">
    <property type="component" value="Unassembled WGS sequence"/>
</dbReference>
<evidence type="ECO:0000313" key="10">
    <source>
        <dbReference type="Proteomes" id="UP000182737"/>
    </source>
</evidence>
<keyword evidence="2" id="KW-0805">Transcription regulation</keyword>
<comment type="similarity">
    <text evidence="5">Belongs to the SarZ family.</text>
</comment>
<keyword evidence="10" id="KW-1185">Reference proteome</keyword>
<dbReference type="GO" id="GO:0005737">
    <property type="term" value="C:cytoplasm"/>
    <property type="evidence" value="ECO:0007669"/>
    <property type="project" value="UniProtKB-SubCell"/>
</dbReference>
<evidence type="ECO:0000256" key="5">
    <source>
        <dbReference type="ARBA" id="ARBA00046337"/>
    </source>
</evidence>
<evidence type="ECO:0000256" key="1">
    <source>
        <dbReference type="ARBA" id="ARBA00004496"/>
    </source>
</evidence>
<evidence type="ECO:0000256" key="7">
    <source>
        <dbReference type="ARBA" id="ARBA00047207"/>
    </source>
</evidence>
<accession>A0A1I3N0W8</accession>
<dbReference type="PANTHER" id="PTHR42756">
    <property type="entry name" value="TRANSCRIPTIONAL REGULATOR, MARR"/>
    <property type="match status" value="1"/>
</dbReference>
<dbReference type="AlphaFoldDB" id="A0A1I3N0W8"/>
<evidence type="ECO:0000313" key="9">
    <source>
        <dbReference type="EMBL" id="SFJ02655.1"/>
    </source>
</evidence>
<dbReference type="PANTHER" id="PTHR42756:SF1">
    <property type="entry name" value="TRANSCRIPTIONAL REPRESSOR OF EMRAB OPERON"/>
    <property type="match status" value="1"/>
</dbReference>
<dbReference type="InterPro" id="IPR055166">
    <property type="entry name" value="Transc_reg_Sar_Rot_HTH"/>
</dbReference>
<dbReference type="SMART" id="SM00347">
    <property type="entry name" value="HTH_MARR"/>
    <property type="match status" value="1"/>
</dbReference>
<dbReference type="RefSeq" id="WP_074933340.1">
    <property type="nucleotide sequence ID" value="NZ_FORI01000011.1"/>
</dbReference>
<dbReference type="InterPro" id="IPR000835">
    <property type="entry name" value="HTH_MarR-typ"/>
</dbReference>
<proteinExistence type="inferred from homology"/>
<evidence type="ECO:0000256" key="3">
    <source>
        <dbReference type="ARBA" id="ARBA00023125"/>
    </source>
</evidence>
<keyword evidence="4" id="KW-0804">Transcription</keyword>
<keyword evidence="3 9" id="KW-0238">DNA-binding</keyword>
<dbReference type="InterPro" id="IPR036390">
    <property type="entry name" value="WH_DNA-bd_sf"/>
</dbReference>
<dbReference type="GO" id="GO:0003677">
    <property type="term" value="F:DNA binding"/>
    <property type="evidence" value="ECO:0007669"/>
    <property type="project" value="UniProtKB-KW"/>
</dbReference>
<evidence type="ECO:0000256" key="2">
    <source>
        <dbReference type="ARBA" id="ARBA00023015"/>
    </source>
</evidence>
<dbReference type="Pfam" id="PF22381">
    <property type="entry name" value="Staph_reg_Sar_Rot"/>
    <property type="match status" value="1"/>
</dbReference>
<dbReference type="PROSITE" id="PS50995">
    <property type="entry name" value="HTH_MARR_2"/>
    <property type="match status" value="1"/>
</dbReference>
<sequence length="143" mass="16039">MIFKSSNLTNFGIIYREYVQFINELLKESQLTFADSIFLCNIAVNSGCSQEDISLNLHIDRAAVARSIRKMEECGFVLVSRDKNDSRKKILELSDNGKKLYGMVNSANEERLSALLKGCSQKNAEIFFSVLETCAKNSVDAVL</sequence>
<feature type="domain" description="HTH marR-type" evidence="8">
    <location>
        <begin position="1"/>
        <end position="136"/>
    </location>
</feature>
<protein>
    <recommendedName>
        <fullName evidence="6">HTH-type transcriptional regulator SarZ</fullName>
    </recommendedName>
    <alternativeName>
        <fullName evidence="7">Staphylococcal accessory regulator Z</fullName>
    </alternativeName>
</protein>
<dbReference type="InterPro" id="IPR036388">
    <property type="entry name" value="WH-like_DNA-bd_sf"/>
</dbReference>
<reference evidence="10" key="1">
    <citation type="submission" date="2016-10" db="EMBL/GenBank/DDBJ databases">
        <authorList>
            <person name="Varghese N."/>
            <person name="Submissions S."/>
        </authorList>
    </citation>
    <scope>NUCLEOTIDE SEQUENCE [LARGE SCALE GENOMIC DNA]</scope>
    <source>
        <strain evidence="10">XBD1002</strain>
    </source>
</reference>
<evidence type="ECO:0000256" key="4">
    <source>
        <dbReference type="ARBA" id="ARBA00023163"/>
    </source>
</evidence>
<evidence type="ECO:0000259" key="8">
    <source>
        <dbReference type="PROSITE" id="PS50995"/>
    </source>
</evidence>
<dbReference type="OrthoDB" id="759747at2"/>
<name>A0A1I3N0W8_9SPIR</name>
<evidence type="ECO:0000256" key="6">
    <source>
        <dbReference type="ARBA" id="ARBA00047188"/>
    </source>
</evidence>
<gene>
    <name evidence="9" type="ORF">SAMN04487775_11182</name>
</gene>
<dbReference type="SUPFAM" id="SSF46785">
    <property type="entry name" value="Winged helix' DNA-binding domain"/>
    <property type="match status" value="1"/>
</dbReference>